<reference evidence="5" key="1">
    <citation type="submission" date="2016-10" db="EMBL/GenBank/DDBJ databases">
        <authorList>
            <person name="Varghese N."/>
            <person name="Submissions S."/>
        </authorList>
    </citation>
    <scope>NUCLEOTIDE SEQUENCE [LARGE SCALE GENOMIC DNA]</scope>
    <source>
        <strain evidence="5">CGMCC 1.11012</strain>
    </source>
</reference>
<gene>
    <name evidence="4" type="ORF">SAMN05216192_14044</name>
</gene>
<dbReference type="CDD" id="cd02511">
    <property type="entry name" value="Beta4Glucosyltransferase"/>
    <property type="match status" value="1"/>
</dbReference>
<dbReference type="PROSITE" id="PS50005">
    <property type="entry name" value="TPR"/>
    <property type="match status" value="1"/>
</dbReference>
<dbReference type="SMART" id="SM00028">
    <property type="entry name" value="TPR"/>
    <property type="match status" value="3"/>
</dbReference>
<dbReference type="AlphaFoldDB" id="A0A1G9BIS0"/>
<accession>A0A1G9BIS0</accession>
<dbReference type="Gene3D" id="3.90.550.10">
    <property type="entry name" value="Spore Coat Polysaccharide Biosynthesis Protein SpsA, Chain A"/>
    <property type="match status" value="1"/>
</dbReference>
<feature type="region of interest" description="Disordered" evidence="2">
    <location>
        <begin position="425"/>
        <end position="477"/>
    </location>
</feature>
<dbReference type="SUPFAM" id="SSF48452">
    <property type="entry name" value="TPR-like"/>
    <property type="match status" value="1"/>
</dbReference>
<evidence type="ECO:0000259" key="3">
    <source>
        <dbReference type="Pfam" id="PF00535"/>
    </source>
</evidence>
<dbReference type="Pfam" id="PF00535">
    <property type="entry name" value="Glycos_transf_2"/>
    <property type="match status" value="1"/>
</dbReference>
<protein>
    <submittedName>
        <fullName evidence="4">Glycosyltransferase involved in cell wall bisynthesis</fullName>
    </submittedName>
</protein>
<dbReference type="Gene3D" id="1.25.40.10">
    <property type="entry name" value="Tetratricopeptide repeat domain"/>
    <property type="match status" value="1"/>
</dbReference>
<evidence type="ECO:0000313" key="4">
    <source>
        <dbReference type="EMBL" id="SDK39396.1"/>
    </source>
</evidence>
<dbReference type="PANTHER" id="PTHR43630:SF2">
    <property type="entry name" value="GLYCOSYLTRANSFERASE"/>
    <property type="match status" value="1"/>
</dbReference>
<dbReference type="PANTHER" id="PTHR43630">
    <property type="entry name" value="POLY-BETA-1,6-N-ACETYL-D-GLUCOSAMINE SYNTHASE"/>
    <property type="match status" value="1"/>
</dbReference>
<dbReference type="InterPro" id="IPR011990">
    <property type="entry name" value="TPR-like_helical_dom_sf"/>
</dbReference>
<keyword evidence="1" id="KW-0802">TPR repeat</keyword>
<dbReference type="GO" id="GO:0016740">
    <property type="term" value="F:transferase activity"/>
    <property type="evidence" value="ECO:0007669"/>
    <property type="project" value="UniProtKB-KW"/>
</dbReference>
<feature type="compositionally biased region" description="Low complexity" evidence="2">
    <location>
        <begin position="455"/>
        <end position="464"/>
    </location>
</feature>
<proteinExistence type="predicted"/>
<dbReference type="SUPFAM" id="SSF53448">
    <property type="entry name" value="Nucleotide-diphospho-sugar transferases"/>
    <property type="match status" value="1"/>
</dbReference>
<evidence type="ECO:0000256" key="1">
    <source>
        <dbReference type="PROSITE-ProRule" id="PRU00339"/>
    </source>
</evidence>
<dbReference type="InterPro" id="IPR019734">
    <property type="entry name" value="TPR_rpt"/>
</dbReference>
<dbReference type="STRING" id="1174501.SAMN05216192_14044"/>
<feature type="repeat" description="TPR" evidence="1">
    <location>
        <begin position="326"/>
        <end position="359"/>
    </location>
</feature>
<dbReference type="InterPro" id="IPR001173">
    <property type="entry name" value="Glyco_trans_2-like"/>
</dbReference>
<feature type="domain" description="Glycosyltransferase 2-like" evidence="3">
    <location>
        <begin position="11"/>
        <end position="130"/>
    </location>
</feature>
<organism evidence="4 5">
    <name type="scientific">Paenibacillus typhae</name>
    <dbReference type="NCBI Taxonomy" id="1174501"/>
    <lineage>
        <taxon>Bacteria</taxon>
        <taxon>Bacillati</taxon>
        <taxon>Bacillota</taxon>
        <taxon>Bacilli</taxon>
        <taxon>Bacillales</taxon>
        <taxon>Paenibacillaceae</taxon>
        <taxon>Paenibacillus</taxon>
    </lineage>
</organism>
<dbReference type="EMBL" id="FNDX01000040">
    <property type="protein sequence ID" value="SDK39396.1"/>
    <property type="molecule type" value="Genomic_DNA"/>
</dbReference>
<evidence type="ECO:0000313" key="5">
    <source>
        <dbReference type="Proteomes" id="UP000199050"/>
    </source>
</evidence>
<keyword evidence="5" id="KW-1185">Reference proteome</keyword>
<dbReference type="InterPro" id="IPR029044">
    <property type="entry name" value="Nucleotide-diphossugar_trans"/>
</dbReference>
<keyword evidence="4" id="KW-0808">Transferase</keyword>
<dbReference type="RefSeq" id="WP_167360770.1">
    <property type="nucleotide sequence ID" value="NZ_CBCSKY010000029.1"/>
</dbReference>
<sequence>MSRLQRKPLISLCMIVRNEADTLARCLTSVHGIADELIIVDTGSTDATLAIARSFGARIVSYPWTGDFAAARNAGLEQARGTWILVLDADEELDAQSKGELLLCAEHTEYEAFFVRIHNHKGTAFSSPVITVNPILRMFRNRPQYRFSGIIHEQIAAAIVEATPAAAMHLSTVSVHHYGYADGVVAKKDKISRNLSLLKEQLRLNPRDAFHQFNTAVEYMRLGDYTQALEHIRLSLAEAEPDTSFIHLLYKYEVRCRIMSGDQPGALDACIRGCTLFPDYPDLHHIKGVLLLQAGAFAAARQAFRQALEIGVSPPGYHTESGLGTYLTYAALGQLCQETGEAGEAMACYTRAAQLHPAPAPLLVRLVRIMKCAGREHELPGWLKEHLPQLTADVPRLAGLLLAEGCLAAAAKVIGASTGAADVDIPDGGAETRNANTPRGESEVSDMRAPGGAGAADADLQDGGAETRNANTPRGDAEVTDICSPGGAGAAGAADAVMPGGGAETRLDGKLPAVYEAVPESASSVFPSDDAAADLLRLLQRVNAVPVDQLQHQDITLLLSHPAACVPEYGPSAAGPASRSSRAWLLLADRMLAALPAASGLGPAAARVRLTLPLPRTGE</sequence>
<name>A0A1G9BIS0_9BACL</name>
<dbReference type="Pfam" id="PF13181">
    <property type="entry name" value="TPR_8"/>
    <property type="match status" value="1"/>
</dbReference>
<evidence type="ECO:0000256" key="2">
    <source>
        <dbReference type="SAM" id="MobiDB-lite"/>
    </source>
</evidence>
<dbReference type="Proteomes" id="UP000199050">
    <property type="component" value="Unassembled WGS sequence"/>
</dbReference>